<evidence type="ECO:0000259" key="8">
    <source>
        <dbReference type="PROSITE" id="PS50002"/>
    </source>
</evidence>
<evidence type="ECO:0000256" key="2">
    <source>
        <dbReference type="ARBA" id="ARBA00022443"/>
    </source>
</evidence>
<name>A0ABQ0EGS0_APOSI</name>
<dbReference type="SUPFAM" id="SSF48452">
    <property type="entry name" value="TPR-like"/>
    <property type="match status" value="1"/>
</dbReference>
<dbReference type="InterPro" id="IPR053793">
    <property type="entry name" value="PB1-like"/>
</dbReference>
<evidence type="ECO:0000313" key="10">
    <source>
        <dbReference type="EMBL" id="GAB1286042.1"/>
    </source>
</evidence>
<dbReference type="PANTHER" id="PTHR15175">
    <property type="entry name" value="NEUTROPHIL CYTOSOLIC FACTOR 2, NEUTROPHIL NADPH OXIDASE FACTOR 2"/>
    <property type="match status" value="1"/>
</dbReference>
<evidence type="ECO:0000256" key="4">
    <source>
        <dbReference type="ARBA" id="ARBA00022803"/>
    </source>
</evidence>
<evidence type="ECO:0000313" key="11">
    <source>
        <dbReference type="Proteomes" id="UP001623349"/>
    </source>
</evidence>
<comment type="caution">
    <text evidence="10">The sequence shown here is derived from an EMBL/GenBank/DDBJ whole genome shotgun (WGS) entry which is preliminary data.</text>
</comment>
<dbReference type="Pfam" id="PF00018">
    <property type="entry name" value="SH3_1"/>
    <property type="match status" value="1"/>
</dbReference>
<dbReference type="InterPro" id="IPR011990">
    <property type="entry name" value="TPR-like_helical_dom_sf"/>
</dbReference>
<evidence type="ECO:0000256" key="7">
    <source>
        <dbReference type="SAM" id="MobiDB-lite"/>
    </source>
</evidence>
<feature type="compositionally biased region" description="Low complexity" evidence="7">
    <location>
        <begin position="336"/>
        <end position="346"/>
    </location>
</feature>
<evidence type="ECO:0000256" key="5">
    <source>
        <dbReference type="PROSITE-ProRule" id="PRU00192"/>
    </source>
</evidence>
<dbReference type="InterPro" id="IPR019734">
    <property type="entry name" value="TPR_rpt"/>
</dbReference>
<dbReference type="Proteomes" id="UP001623349">
    <property type="component" value="Unassembled WGS sequence"/>
</dbReference>
<dbReference type="Gene3D" id="3.10.20.90">
    <property type="entry name" value="Phosphatidylinositol 3-kinase Catalytic Subunit, Chain A, domain 1"/>
    <property type="match status" value="1"/>
</dbReference>
<dbReference type="SMART" id="SM00666">
    <property type="entry name" value="PB1"/>
    <property type="match status" value="1"/>
</dbReference>
<evidence type="ECO:0000256" key="6">
    <source>
        <dbReference type="PROSITE-ProRule" id="PRU00339"/>
    </source>
</evidence>
<evidence type="ECO:0000256" key="3">
    <source>
        <dbReference type="ARBA" id="ARBA00022737"/>
    </source>
</evidence>
<dbReference type="InterPro" id="IPR051864">
    <property type="entry name" value="NCF2_NOXA1"/>
</dbReference>
<keyword evidence="3" id="KW-0677">Repeat</keyword>
<dbReference type="SMART" id="SM00326">
    <property type="entry name" value="SH3"/>
    <property type="match status" value="1"/>
</dbReference>
<dbReference type="InterPro" id="IPR001452">
    <property type="entry name" value="SH3_domain"/>
</dbReference>
<accession>A0ABQ0EGS0</accession>
<reference evidence="10 11" key="1">
    <citation type="submission" date="2024-08" db="EMBL/GenBank/DDBJ databases">
        <title>The draft genome of Apodemus speciosus.</title>
        <authorList>
            <person name="Nabeshima K."/>
            <person name="Suzuki S."/>
            <person name="Onuma M."/>
        </authorList>
    </citation>
    <scope>NUCLEOTIDE SEQUENCE [LARGE SCALE GENOMIC DNA]</scope>
    <source>
        <strain evidence="10">IB14-021</strain>
    </source>
</reference>
<dbReference type="InterPro" id="IPR000270">
    <property type="entry name" value="PB1_dom"/>
</dbReference>
<dbReference type="EMBL" id="BAAFST010000002">
    <property type="protein sequence ID" value="GAB1286042.1"/>
    <property type="molecule type" value="Genomic_DNA"/>
</dbReference>
<feature type="region of interest" description="Disordered" evidence="7">
    <location>
        <begin position="287"/>
        <end position="310"/>
    </location>
</feature>
<comment type="similarity">
    <text evidence="1">Belongs to the NCF2/NOXA1 family.</text>
</comment>
<dbReference type="PROSITE" id="PS50002">
    <property type="entry name" value="SH3"/>
    <property type="match status" value="1"/>
</dbReference>
<keyword evidence="4 6" id="KW-0802">TPR repeat</keyword>
<dbReference type="SUPFAM" id="SSF54277">
    <property type="entry name" value="CAD &amp; PB1 domains"/>
    <property type="match status" value="1"/>
</dbReference>
<feature type="repeat" description="TPR" evidence="6">
    <location>
        <begin position="20"/>
        <end position="53"/>
    </location>
</feature>
<dbReference type="PRINTS" id="PR00499">
    <property type="entry name" value="P67PHOX"/>
</dbReference>
<keyword evidence="2 5" id="KW-0728">SH3 domain</keyword>
<sequence length="515" mass="56430">MSSLGDQIRDWHRDVREPLAKMYFNMGCVHLMAGDPEAALRAFNQAVTKDTCMAVGFLQRGVANFQLQRLQEAEADFQLALAQLRGSAVIDYTQLGLDFKLQAWEGDTLRWRATSAASSIKSKAKHGPSRTTQIRGMRIWGVLYNMASAQCQAGLWTKAANTLVEAISKWPEGAEDILDIAMDRVRKQEPLQLRQVPKGEVFQPPRRCLKHLKPMDFLGKAKVPARCQKWVASLGHIRPLKPRAVVEYPTSKSAGPAELSQVYVAYTLKSEVVASVIPDDHNLDVQPQQRSQVEQAGHQPSSSSPVCKRVLSTTGGLTSPDLCDSVLASGGPGPGPSEVSSGAEGAATKDPESLVNVTVQCHFTTPLKIPRGTGLPRFQTLLAQALLHHTQTGQLSYKAPGEAKSWIPVSTEESLQRVWRNVPVDPRGLQLQCRGAWGRPVLYQVVARYNYRAQRPEDLDFHRGDTVDVLCEVDGAWLEGHRDGCIGIFPKCFVAPAGACMEALPALGPQPGDQH</sequence>
<dbReference type="SUPFAM" id="SSF50044">
    <property type="entry name" value="SH3-domain"/>
    <property type="match status" value="1"/>
</dbReference>
<dbReference type="SMART" id="SM00028">
    <property type="entry name" value="TPR"/>
    <property type="match status" value="3"/>
</dbReference>
<evidence type="ECO:0000256" key="1">
    <source>
        <dbReference type="ARBA" id="ARBA00008051"/>
    </source>
</evidence>
<dbReference type="Gene3D" id="1.25.40.10">
    <property type="entry name" value="Tetratricopeptide repeat domain"/>
    <property type="match status" value="1"/>
</dbReference>
<feature type="domain" description="SH3" evidence="8">
    <location>
        <begin position="440"/>
        <end position="499"/>
    </location>
</feature>
<dbReference type="PROSITE" id="PS51745">
    <property type="entry name" value="PB1"/>
    <property type="match status" value="1"/>
</dbReference>
<dbReference type="Pfam" id="PF00564">
    <property type="entry name" value="PB1"/>
    <property type="match status" value="1"/>
</dbReference>
<dbReference type="PANTHER" id="PTHR15175:SF4">
    <property type="entry name" value="NADPH OXIDASE ACTIVATOR 1"/>
    <property type="match status" value="1"/>
</dbReference>
<dbReference type="PROSITE" id="PS50005">
    <property type="entry name" value="TPR"/>
    <property type="match status" value="1"/>
</dbReference>
<gene>
    <name evidence="10" type="ORF">APTSU1_000127200</name>
</gene>
<evidence type="ECO:0000259" key="9">
    <source>
        <dbReference type="PROSITE" id="PS51745"/>
    </source>
</evidence>
<dbReference type="Gene3D" id="2.30.30.40">
    <property type="entry name" value="SH3 Domains"/>
    <property type="match status" value="1"/>
</dbReference>
<keyword evidence="11" id="KW-1185">Reference proteome</keyword>
<organism evidence="10 11">
    <name type="scientific">Apodemus speciosus</name>
    <name type="common">Large Japanese field mouse</name>
    <dbReference type="NCBI Taxonomy" id="105296"/>
    <lineage>
        <taxon>Eukaryota</taxon>
        <taxon>Metazoa</taxon>
        <taxon>Chordata</taxon>
        <taxon>Craniata</taxon>
        <taxon>Vertebrata</taxon>
        <taxon>Euteleostomi</taxon>
        <taxon>Mammalia</taxon>
        <taxon>Eutheria</taxon>
        <taxon>Euarchontoglires</taxon>
        <taxon>Glires</taxon>
        <taxon>Rodentia</taxon>
        <taxon>Myomorpha</taxon>
        <taxon>Muroidea</taxon>
        <taxon>Muridae</taxon>
        <taxon>Murinae</taxon>
        <taxon>Apodemus</taxon>
    </lineage>
</organism>
<feature type="domain" description="PB1" evidence="9">
    <location>
        <begin position="356"/>
        <end position="436"/>
    </location>
</feature>
<dbReference type="InterPro" id="IPR036028">
    <property type="entry name" value="SH3-like_dom_sf"/>
</dbReference>
<feature type="region of interest" description="Disordered" evidence="7">
    <location>
        <begin position="322"/>
        <end position="350"/>
    </location>
</feature>
<proteinExistence type="inferred from homology"/>
<protein>
    <submittedName>
        <fullName evidence="10">NADPH oxidase activator 1</fullName>
    </submittedName>
</protein>